<dbReference type="PROSITE" id="PS52012">
    <property type="entry name" value="CFEM"/>
    <property type="match status" value="1"/>
</dbReference>
<evidence type="ECO:0000256" key="14">
    <source>
        <dbReference type="ARBA" id="ARBA00023288"/>
    </source>
</evidence>
<evidence type="ECO:0000256" key="11">
    <source>
        <dbReference type="ARBA" id="ARBA00023136"/>
    </source>
</evidence>
<dbReference type="PANTHER" id="PTHR37928:SF1">
    <property type="entry name" value="CFEM DOMAIN PROTEIN (AFU_ORTHOLOGUE AFUA_6G14090)"/>
    <property type="match status" value="1"/>
</dbReference>
<dbReference type="Proteomes" id="UP000824596">
    <property type="component" value="Unassembled WGS sequence"/>
</dbReference>
<feature type="disulfide bond" evidence="15">
    <location>
        <begin position="52"/>
        <end position="85"/>
    </location>
</feature>
<dbReference type="EMBL" id="JAIZPD010000002">
    <property type="protein sequence ID" value="KAH0967112.1"/>
    <property type="molecule type" value="Genomic_DNA"/>
</dbReference>
<keyword evidence="12 15" id="KW-1015">Disulfide bond</keyword>
<keyword evidence="4" id="KW-1003">Cell membrane</keyword>
<evidence type="ECO:0000256" key="3">
    <source>
        <dbReference type="ARBA" id="ARBA00010031"/>
    </source>
</evidence>
<dbReference type="SMART" id="SM00747">
    <property type="entry name" value="CFEM"/>
    <property type="match status" value="1"/>
</dbReference>
<comment type="caution">
    <text evidence="15">Lacks conserved residue(s) required for the propagation of feature annotation.</text>
</comment>
<comment type="subcellular location">
    <subcellularLocation>
        <location evidence="1">Cell membrane</location>
        <topology evidence="1">Lipid-anchor</topology>
        <topology evidence="1">GPI-anchor</topology>
    </subcellularLocation>
    <subcellularLocation>
        <location evidence="2">Secreted</location>
    </subcellularLocation>
</comment>
<evidence type="ECO:0000256" key="2">
    <source>
        <dbReference type="ARBA" id="ARBA00004613"/>
    </source>
</evidence>
<evidence type="ECO:0000256" key="6">
    <source>
        <dbReference type="ARBA" id="ARBA00022617"/>
    </source>
</evidence>
<dbReference type="PANTHER" id="PTHR37928">
    <property type="entry name" value="CFEM DOMAIN PROTEIN (AFU_ORTHOLOGUE AFUA_6G14090)"/>
    <property type="match status" value="1"/>
</dbReference>
<dbReference type="GO" id="GO:0098552">
    <property type="term" value="C:side of membrane"/>
    <property type="evidence" value="ECO:0007669"/>
    <property type="project" value="UniProtKB-KW"/>
</dbReference>
<sequence>MKSAVFALSALVAGVAAQNSLTPCLQGCSNRMRSAVKAQELSCTKDDLKCLCSKPGFMYGYRDCAAQACTQDDGKQLIDMAVKSCRDAGVVIAPGGSGGSGGASSTGGESSPSGGQATVQTIYSTMMSDGTVLSTPIATQTVGDDGDGGGDSNSAGGPGGAGGAIVTTITSNGSEIVSTITAMSPGGSSGSGGAPATNTASSASTTQSDNTSPTTGSPSSGNGGSGASPTGSSASSSSSAGFAAPQVTAAPAAGLFAVAGIAALLI</sequence>
<feature type="region of interest" description="Disordered" evidence="16">
    <location>
        <begin position="137"/>
        <end position="166"/>
    </location>
</feature>
<comment type="caution">
    <text evidence="19">The sequence shown here is derived from an EMBL/GenBank/DDBJ whole genome shotgun (WGS) entry which is preliminary data.</text>
</comment>
<evidence type="ECO:0000256" key="8">
    <source>
        <dbReference type="ARBA" id="ARBA00022723"/>
    </source>
</evidence>
<feature type="compositionally biased region" description="Low complexity" evidence="16">
    <location>
        <begin position="227"/>
        <end position="240"/>
    </location>
</feature>
<evidence type="ECO:0000256" key="13">
    <source>
        <dbReference type="ARBA" id="ARBA00023180"/>
    </source>
</evidence>
<dbReference type="InterPro" id="IPR008427">
    <property type="entry name" value="Extracellular_membr_CFEM_dom"/>
</dbReference>
<evidence type="ECO:0000256" key="10">
    <source>
        <dbReference type="ARBA" id="ARBA00023004"/>
    </source>
</evidence>
<dbReference type="Pfam" id="PF05730">
    <property type="entry name" value="CFEM"/>
    <property type="match status" value="1"/>
</dbReference>
<evidence type="ECO:0000256" key="1">
    <source>
        <dbReference type="ARBA" id="ARBA00004609"/>
    </source>
</evidence>
<dbReference type="GeneID" id="68351650"/>
<gene>
    <name evidence="19" type="ORF">HRG_02521</name>
</gene>
<feature type="compositionally biased region" description="Gly residues" evidence="16">
    <location>
        <begin position="96"/>
        <end position="105"/>
    </location>
</feature>
<keyword evidence="7" id="KW-0336">GPI-anchor</keyword>
<evidence type="ECO:0000313" key="19">
    <source>
        <dbReference type="EMBL" id="KAH0967112.1"/>
    </source>
</evidence>
<comment type="similarity">
    <text evidence="3">Belongs to the RBT5 family.</text>
</comment>
<organism evidence="19 20">
    <name type="scientific">Hirsutella rhossiliensis</name>
    <dbReference type="NCBI Taxonomy" id="111463"/>
    <lineage>
        <taxon>Eukaryota</taxon>
        <taxon>Fungi</taxon>
        <taxon>Dikarya</taxon>
        <taxon>Ascomycota</taxon>
        <taxon>Pezizomycotina</taxon>
        <taxon>Sordariomycetes</taxon>
        <taxon>Hypocreomycetidae</taxon>
        <taxon>Hypocreales</taxon>
        <taxon>Ophiocordycipitaceae</taxon>
        <taxon>Hirsutella</taxon>
    </lineage>
</organism>
<feature type="binding site" description="axial binding residue" evidence="15">
    <location>
        <position position="47"/>
    </location>
    <ligand>
        <name>heme</name>
        <dbReference type="ChEBI" id="CHEBI:30413"/>
    </ligand>
    <ligandPart>
        <name>Fe</name>
        <dbReference type="ChEBI" id="CHEBI:18248"/>
    </ligandPart>
</feature>
<keyword evidence="5" id="KW-0964">Secreted</keyword>
<keyword evidence="10 15" id="KW-0408">Iron</keyword>
<feature type="chain" id="PRO_5040393591" evidence="17">
    <location>
        <begin position="18"/>
        <end position="266"/>
    </location>
</feature>
<feature type="compositionally biased region" description="Low complexity" evidence="16">
    <location>
        <begin position="106"/>
        <end position="115"/>
    </location>
</feature>
<accession>A0A9P8N524</accession>
<dbReference type="GO" id="GO:0046872">
    <property type="term" value="F:metal ion binding"/>
    <property type="evidence" value="ECO:0007669"/>
    <property type="project" value="UniProtKB-UniRule"/>
</dbReference>
<reference evidence="19" key="1">
    <citation type="submission" date="2021-09" db="EMBL/GenBank/DDBJ databases">
        <title>A high-quality genome of the endoparasitic fungus Hirsutella rhossiliensis with a comparison of Hirsutella genomes reveals transposable elements contributing to genome size variation.</title>
        <authorList>
            <person name="Lin R."/>
            <person name="Jiao Y."/>
            <person name="Sun X."/>
            <person name="Ling J."/>
            <person name="Xie B."/>
            <person name="Cheng X."/>
        </authorList>
    </citation>
    <scope>NUCLEOTIDE SEQUENCE</scope>
    <source>
        <strain evidence="19">HR02</strain>
    </source>
</reference>
<proteinExistence type="inferred from homology"/>
<feature type="region of interest" description="Disordered" evidence="16">
    <location>
        <begin position="180"/>
        <end position="240"/>
    </location>
</feature>
<evidence type="ECO:0000256" key="7">
    <source>
        <dbReference type="ARBA" id="ARBA00022622"/>
    </source>
</evidence>
<evidence type="ECO:0000256" key="17">
    <source>
        <dbReference type="SAM" id="SignalP"/>
    </source>
</evidence>
<evidence type="ECO:0000313" key="20">
    <source>
        <dbReference type="Proteomes" id="UP000824596"/>
    </source>
</evidence>
<keyword evidence="6 15" id="KW-0349">Heme</keyword>
<dbReference type="GO" id="GO:0005886">
    <property type="term" value="C:plasma membrane"/>
    <property type="evidence" value="ECO:0007669"/>
    <property type="project" value="UniProtKB-SubCell"/>
</dbReference>
<evidence type="ECO:0000256" key="16">
    <source>
        <dbReference type="SAM" id="MobiDB-lite"/>
    </source>
</evidence>
<name>A0A9P8N524_9HYPO</name>
<dbReference type="InterPro" id="IPR051735">
    <property type="entry name" value="CFEM_domain"/>
</dbReference>
<keyword evidence="11" id="KW-0472">Membrane</keyword>
<dbReference type="GO" id="GO:0005576">
    <property type="term" value="C:extracellular region"/>
    <property type="evidence" value="ECO:0007669"/>
    <property type="project" value="UniProtKB-SubCell"/>
</dbReference>
<keyword evidence="14" id="KW-0449">Lipoprotein</keyword>
<evidence type="ECO:0000256" key="5">
    <source>
        <dbReference type="ARBA" id="ARBA00022525"/>
    </source>
</evidence>
<evidence type="ECO:0000256" key="4">
    <source>
        <dbReference type="ARBA" id="ARBA00022475"/>
    </source>
</evidence>
<feature type="disulfide bond" evidence="15">
    <location>
        <begin position="43"/>
        <end position="50"/>
    </location>
</feature>
<feature type="region of interest" description="Disordered" evidence="16">
    <location>
        <begin position="96"/>
        <end position="116"/>
    </location>
</feature>
<dbReference type="OrthoDB" id="1193027at2759"/>
<evidence type="ECO:0000256" key="12">
    <source>
        <dbReference type="ARBA" id="ARBA00023157"/>
    </source>
</evidence>
<dbReference type="AlphaFoldDB" id="A0A9P8N524"/>
<keyword evidence="20" id="KW-1185">Reference proteome</keyword>
<evidence type="ECO:0000256" key="9">
    <source>
        <dbReference type="ARBA" id="ARBA00022729"/>
    </source>
</evidence>
<feature type="domain" description="CFEM" evidence="18">
    <location>
        <begin position="1"/>
        <end position="113"/>
    </location>
</feature>
<protein>
    <submittedName>
        <fullName evidence="19">CFEM domain-containing protein</fullName>
    </submittedName>
</protein>
<keyword evidence="9 17" id="KW-0732">Signal</keyword>
<dbReference type="RefSeq" id="XP_044724625.1">
    <property type="nucleotide sequence ID" value="XM_044860992.1"/>
</dbReference>
<evidence type="ECO:0000259" key="18">
    <source>
        <dbReference type="PROSITE" id="PS52012"/>
    </source>
</evidence>
<evidence type="ECO:0000256" key="15">
    <source>
        <dbReference type="PROSITE-ProRule" id="PRU01356"/>
    </source>
</evidence>
<keyword evidence="13" id="KW-0325">Glycoprotein</keyword>
<keyword evidence="8 15" id="KW-0479">Metal-binding</keyword>
<feature type="compositionally biased region" description="Low complexity" evidence="16">
    <location>
        <begin position="194"/>
        <end position="220"/>
    </location>
</feature>
<feature type="signal peptide" evidence="17">
    <location>
        <begin position="1"/>
        <end position="17"/>
    </location>
</feature>